<dbReference type="PaxDb" id="39947-A0A0N7KC93"/>
<name>A0A0N7KC93_ORYSJ</name>
<evidence type="ECO:0000313" key="3">
    <source>
        <dbReference type="Proteomes" id="UP000059680"/>
    </source>
</evidence>
<gene>
    <name evidence="2" type="ordered locus">Os01g0126401</name>
    <name evidence="2" type="ORF">OSNPB_010126401</name>
</gene>
<evidence type="ECO:0000313" key="2">
    <source>
        <dbReference type="EMBL" id="BAS70177.1"/>
    </source>
</evidence>
<feature type="region of interest" description="Disordered" evidence="1">
    <location>
        <begin position="118"/>
        <end position="137"/>
    </location>
</feature>
<accession>A0A0N7KC93</accession>
<dbReference type="AlphaFoldDB" id="A0A0N7KC93"/>
<dbReference type="InParanoid" id="A0A0N7KC93"/>
<dbReference type="EMBL" id="AP014957">
    <property type="protein sequence ID" value="BAS70177.1"/>
    <property type="molecule type" value="Genomic_DNA"/>
</dbReference>
<reference evidence="2 3" key="2">
    <citation type="journal article" date="2013" name="Plant Cell Physiol.">
        <title>Rice Annotation Project Database (RAP-DB): an integrative and interactive database for rice genomics.</title>
        <authorList>
            <person name="Sakai H."/>
            <person name="Lee S.S."/>
            <person name="Tanaka T."/>
            <person name="Numa H."/>
            <person name="Kim J."/>
            <person name="Kawahara Y."/>
            <person name="Wakimoto H."/>
            <person name="Yang C.C."/>
            <person name="Iwamoto M."/>
            <person name="Abe T."/>
            <person name="Yamada Y."/>
            <person name="Muto A."/>
            <person name="Inokuchi H."/>
            <person name="Ikemura T."/>
            <person name="Matsumoto T."/>
            <person name="Sasaki T."/>
            <person name="Itoh T."/>
        </authorList>
    </citation>
    <scope>NUCLEOTIDE SEQUENCE [LARGE SCALE GENOMIC DNA]</scope>
    <source>
        <strain evidence="3">cv. Nipponbare</strain>
    </source>
</reference>
<dbReference type="Gramene" id="Os01t0126401-01">
    <property type="protein sequence ID" value="Os01t0126401-01"/>
    <property type="gene ID" value="Os01g0126401"/>
</dbReference>
<feature type="compositionally biased region" description="Basic and acidic residues" evidence="1">
    <location>
        <begin position="73"/>
        <end position="84"/>
    </location>
</feature>
<feature type="region of interest" description="Disordered" evidence="1">
    <location>
        <begin position="1"/>
        <end position="54"/>
    </location>
</feature>
<reference evidence="2 3" key="3">
    <citation type="journal article" date="2013" name="Rice">
        <title>Improvement of the Oryza sativa Nipponbare reference genome using next generation sequence and optical map data.</title>
        <authorList>
            <person name="Kawahara Y."/>
            <person name="de la Bastide M."/>
            <person name="Hamilton J.P."/>
            <person name="Kanamori H."/>
            <person name="McCombie W.R."/>
            <person name="Ouyang S."/>
            <person name="Schwartz D.C."/>
            <person name="Tanaka T."/>
            <person name="Wu J."/>
            <person name="Zhou S."/>
            <person name="Childs K.L."/>
            <person name="Davidson R.M."/>
            <person name="Lin H."/>
            <person name="Quesada-Ocampo L."/>
            <person name="Vaillancourt B."/>
            <person name="Sakai H."/>
            <person name="Lee S.S."/>
            <person name="Kim J."/>
            <person name="Numa H."/>
            <person name="Itoh T."/>
            <person name="Buell C.R."/>
            <person name="Matsumoto T."/>
        </authorList>
    </citation>
    <scope>NUCLEOTIDE SEQUENCE [LARGE SCALE GENOMIC DNA]</scope>
    <source>
        <strain evidence="3">cv. Nipponbare</strain>
    </source>
</reference>
<evidence type="ECO:0000256" key="1">
    <source>
        <dbReference type="SAM" id="MobiDB-lite"/>
    </source>
</evidence>
<reference evidence="3" key="1">
    <citation type="journal article" date="2005" name="Nature">
        <title>The map-based sequence of the rice genome.</title>
        <authorList>
            <consortium name="International rice genome sequencing project (IRGSP)"/>
            <person name="Matsumoto T."/>
            <person name="Wu J."/>
            <person name="Kanamori H."/>
            <person name="Katayose Y."/>
            <person name="Fujisawa M."/>
            <person name="Namiki N."/>
            <person name="Mizuno H."/>
            <person name="Yamamoto K."/>
            <person name="Antonio B.A."/>
            <person name="Baba T."/>
            <person name="Sakata K."/>
            <person name="Nagamura Y."/>
            <person name="Aoki H."/>
            <person name="Arikawa K."/>
            <person name="Arita K."/>
            <person name="Bito T."/>
            <person name="Chiden Y."/>
            <person name="Fujitsuka N."/>
            <person name="Fukunaka R."/>
            <person name="Hamada M."/>
            <person name="Harada C."/>
            <person name="Hayashi A."/>
            <person name="Hijishita S."/>
            <person name="Honda M."/>
            <person name="Hosokawa S."/>
            <person name="Ichikawa Y."/>
            <person name="Idonuma A."/>
            <person name="Iijima M."/>
            <person name="Ikeda M."/>
            <person name="Ikeno M."/>
            <person name="Ito K."/>
            <person name="Ito S."/>
            <person name="Ito T."/>
            <person name="Ito Y."/>
            <person name="Ito Y."/>
            <person name="Iwabuchi A."/>
            <person name="Kamiya K."/>
            <person name="Karasawa W."/>
            <person name="Kurita K."/>
            <person name="Katagiri S."/>
            <person name="Kikuta A."/>
            <person name="Kobayashi H."/>
            <person name="Kobayashi N."/>
            <person name="Machita K."/>
            <person name="Maehara T."/>
            <person name="Masukawa M."/>
            <person name="Mizubayashi T."/>
            <person name="Mukai Y."/>
            <person name="Nagasaki H."/>
            <person name="Nagata Y."/>
            <person name="Naito S."/>
            <person name="Nakashima M."/>
            <person name="Nakama Y."/>
            <person name="Nakamichi Y."/>
            <person name="Nakamura M."/>
            <person name="Meguro A."/>
            <person name="Negishi M."/>
            <person name="Ohta I."/>
            <person name="Ohta T."/>
            <person name="Okamoto M."/>
            <person name="Ono N."/>
            <person name="Saji S."/>
            <person name="Sakaguchi M."/>
            <person name="Sakai K."/>
            <person name="Shibata M."/>
            <person name="Shimokawa T."/>
            <person name="Song J."/>
            <person name="Takazaki Y."/>
            <person name="Terasawa K."/>
            <person name="Tsugane M."/>
            <person name="Tsuji K."/>
            <person name="Ueda S."/>
            <person name="Waki K."/>
            <person name="Yamagata H."/>
            <person name="Yamamoto M."/>
            <person name="Yamamoto S."/>
            <person name="Yamane H."/>
            <person name="Yoshiki S."/>
            <person name="Yoshihara R."/>
            <person name="Yukawa K."/>
            <person name="Zhong H."/>
            <person name="Yano M."/>
            <person name="Yuan Q."/>
            <person name="Ouyang S."/>
            <person name="Liu J."/>
            <person name="Jones K.M."/>
            <person name="Gansberger K."/>
            <person name="Moffat K."/>
            <person name="Hill J."/>
            <person name="Bera J."/>
            <person name="Fadrosh D."/>
            <person name="Jin S."/>
            <person name="Johri S."/>
            <person name="Kim M."/>
            <person name="Overton L."/>
            <person name="Reardon M."/>
            <person name="Tsitrin T."/>
            <person name="Vuong H."/>
            <person name="Weaver B."/>
            <person name="Ciecko A."/>
            <person name="Tallon L."/>
            <person name="Jackson J."/>
            <person name="Pai G."/>
            <person name="Aken S.V."/>
            <person name="Utterback T."/>
            <person name="Reidmuller S."/>
            <person name="Feldblyum T."/>
            <person name="Hsiao J."/>
            <person name="Zismann V."/>
            <person name="Iobst S."/>
            <person name="de Vazeille A.R."/>
            <person name="Buell C.R."/>
            <person name="Ying K."/>
            <person name="Li Y."/>
            <person name="Lu T."/>
            <person name="Huang Y."/>
            <person name="Zhao Q."/>
            <person name="Feng Q."/>
            <person name="Zhang L."/>
            <person name="Zhu J."/>
            <person name="Weng Q."/>
            <person name="Mu J."/>
            <person name="Lu Y."/>
            <person name="Fan D."/>
            <person name="Liu Y."/>
            <person name="Guan J."/>
            <person name="Zhang Y."/>
            <person name="Yu S."/>
            <person name="Liu X."/>
            <person name="Zhang Y."/>
            <person name="Hong G."/>
            <person name="Han B."/>
            <person name="Choisne N."/>
            <person name="Demange N."/>
            <person name="Orjeda G."/>
            <person name="Samain S."/>
            <person name="Cattolico L."/>
            <person name="Pelletier E."/>
            <person name="Couloux A."/>
            <person name="Segurens B."/>
            <person name="Wincker P."/>
            <person name="D'Hont A."/>
            <person name="Scarpelli C."/>
            <person name="Weissenbach J."/>
            <person name="Salanoubat M."/>
            <person name="Quetier F."/>
            <person name="Yu Y."/>
            <person name="Kim H.R."/>
            <person name="Rambo T."/>
            <person name="Currie J."/>
            <person name="Collura K."/>
            <person name="Luo M."/>
            <person name="Yang T."/>
            <person name="Ammiraju J.S.S."/>
            <person name="Engler F."/>
            <person name="Soderlund C."/>
            <person name="Wing R.A."/>
            <person name="Palmer L.E."/>
            <person name="de la Bastide M."/>
            <person name="Spiegel L."/>
            <person name="Nascimento L."/>
            <person name="Zutavern T."/>
            <person name="O'Shaughnessy A."/>
            <person name="Dike S."/>
            <person name="Dedhia N."/>
            <person name="Preston R."/>
            <person name="Balija V."/>
            <person name="McCombie W.R."/>
            <person name="Chow T."/>
            <person name="Chen H."/>
            <person name="Chung M."/>
            <person name="Chen C."/>
            <person name="Shaw J."/>
            <person name="Wu H."/>
            <person name="Hsiao K."/>
            <person name="Chao Y."/>
            <person name="Chu M."/>
            <person name="Cheng C."/>
            <person name="Hour A."/>
            <person name="Lee P."/>
            <person name="Lin S."/>
            <person name="Lin Y."/>
            <person name="Liou J."/>
            <person name="Liu S."/>
            <person name="Hsing Y."/>
            <person name="Raghuvanshi S."/>
            <person name="Mohanty A."/>
            <person name="Bharti A.K."/>
            <person name="Gaur A."/>
            <person name="Gupta V."/>
            <person name="Kumar D."/>
            <person name="Ravi V."/>
            <person name="Vij S."/>
            <person name="Kapur A."/>
            <person name="Khurana P."/>
            <person name="Khurana P."/>
            <person name="Khurana J.P."/>
            <person name="Tyagi A.K."/>
            <person name="Gaikwad K."/>
            <person name="Singh A."/>
            <person name="Dalal V."/>
            <person name="Srivastava S."/>
            <person name="Dixit A."/>
            <person name="Pal A.K."/>
            <person name="Ghazi I.A."/>
            <person name="Yadav M."/>
            <person name="Pandit A."/>
            <person name="Bhargava A."/>
            <person name="Sureshbabu K."/>
            <person name="Batra K."/>
            <person name="Sharma T.R."/>
            <person name="Mohapatra T."/>
            <person name="Singh N.K."/>
            <person name="Messing J."/>
            <person name="Nelson A.B."/>
            <person name="Fuks G."/>
            <person name="Kavchok S."/>
            <person name="Keizer G."/>
            <person name="Linton E."/>
            <person name="Llaca V."/>
            <person name="Song R."/>
            <person name="Tanyolac B."/>
            <person name="Young S."/>
            <person name="Ho-Il K."/>
            <person name="Hahn J.H."/>
            <person name="Sangsakoo G."/>
            <person name="Vanavichit A."/>
            <person name="de Mattos Luiz.A.T."/>
            <person name="Zimmer P.D."/>
            <person name="Malone G."/>
            <person name="Dellagostin O."/>
            <person name="de Oliveira A.C."/>
            <person name="Bevan M."/>
            <person name="Bancroft I."/>
            <person name="Minx P."/>
            <person name="Cordum H."/>
            <person name="Wilson R."/>
            <person name="Cheng Z."/>
            <person name="Jin W."/>
            <person name="Jiang J."/>
            <person name="Leong S.A."/>
            <person name="Iwama H."/>
            <person name="Gojobori T."/>
            <person name="Itoh T."/>
            <person name="Niimura Y."/>
            <person name="Fujii Y."/>
            <person name="Habara T."/>
            <person name="Sakai H."/>
            <person name="Sato Y."/>
            <person name="Wilson G."/>
            <person name="Kumar K."/>
            <person name="McCouch S."/>
            <person name="Juretic N."/>
            <person name="Hoen D."/>
            <person name="Wright S."/>
            <person name="Bruskiewich R."/>
            <person name="Bureau T."/>
            <person name="Miyao A."/>
            <person name="Hirochika H."/>
            <person name="Nishikawa T."/>
            <person name="Kadowaki K."/>
            <person name="Sugiura M."/>
            <person name="Burr B."/>
            <person name="Sasaki T."/>
        </authorList>
    </citation>
    <scope>NUCLEOTIDE SEQUENCE [LARGE SCALE GENOMIC DNA]</scope>
    <source>
        <strain evidence="3">cv. Nipponbare</strain>
    </source>
</reference>
<feature type="region of interest" description="Disordered" evidence="1">
    <location>
        <begin position="71"/>
        <end position="107"/>
    </location>
</feature>
<sequence length="165" mass="18111">MSSGATRAGRGPVGTTPRRVRSGRCCRALGQIRSRSTPPPSVRRAGRGRIAASSLRPKDAAAVWCWGRRRAGKRESRAGGDGTRRRGQRRRRVGDDDNDQSTTTIACTTPVKRKGKVCETERQGKVREREKGKSRRENGLGGWFWGSRIVTCIVGGVDSLCIYLT</sequence>
<dbReference type="Proteomes" id="UP000059680">
    <property type="component" value="Chromosome 1"/>
</dbReference>
<keyword evidence="3" id="KW-1185">Reference proteome</keyword>
<organism evidence="2 3">
    <name type="scientific">Oryza sativa subsp. japonica</name>
    <name type="common">Rice</name>
    <dbReference type="NCBI Taxonomy" id="39947"/>
    <lineage>
        <taxon>Eukaryota</taxon>
        <taxon>Viridiplantae</taxon>
        <taxon>Streptophyta</taxon>
        <taxon>Embryophyta</taxon>
        <taxon>Tracheophyta</taxon>
        <taxon>Spermatophyta</taxon>
        <taxon>Magnoliopsida</taxon>
        <taxon>Liliopsida</taxon>
        <taxon>Poales</taxon>
        <taxon>Poaceae</taxon>
        <taxon>BOP clade</taxon>
        <taxon>Oryzoideae</taxon>
        <taxon>Oryzeae</taxon>
        <taxon>Oryzinae</taxon>
        <taxon>Oryza</taxon>
        <taxon>Oryza sativa</taxon>
    </lineage>
</organism>
<proteinExistence type="predicted"/>
<protein>
    <submittedName>
        <fullName evidence="2">Os01g0126401 protein</fullName>
    </submittedName>
</protein>